<dbReference type="InterPro" id="IPR050155">
    <property type="entry name" value="HAD-like_hydrolase_sf"/>
</dbReference>
<dbReference type="GO" id="GO:0008967">
    <property type="term" value="F:phosphoglycolate phosphatase activity"/>
    <property type="evidence" value="ECO:0007669"/>
    <property type="project" value="TreeGrafter"/>
</dbReference>
<sequence length="220" mass="22881">MNAQGQPPQAVLFDLDGVLLDSAQTIRTALAAVATCATNRRHALASLPDAALTQPREEVLHVLGVSNPADACRRWWDGALASSPPATFPGVLAGLQALHSAGIAVGVVTLQDRHRLDWLLPPDLSTVLDVVVTRQDAAAKPSPDGVHAALNRLGVNHQHALMVGDSPSDILAACRAGVLALAAAWGFHPPAALLSAGAQQVLPAPSCIGRPLLEHLERRG</sequence>
<dbReference type="SFLD" id="SFLDS00003">
    <property type="entry name" value="Haloacid_Dehalogenase"/>
    <property type="match status" value="1"/>
</dbReference>
<dbReference type="PANTHER" id="PTHR43434">
    <property type="entry name" value="PHOSPHOGLYCOLATE PHOSPHATASE"/>
    <property type="match status" value="1"/>
</dbReference>
<dbReference type="InterPro" id="IPR006439">
    <property type="entry name" value="HAD-SF_hydro_IA"/>
</dbReference>
<dbReference type="NCBIfam" id="TIGR01549">
    <property type="entry name" value="HAD-SF-IA-v1"/>
    <property type="match status" value="1"/>
</dbReference>
<dbReference type="NCBIfam" id="TIGR01509">
    <property type="entry name" value="HAD-SF-IA-v3"/>
    <property type="match status" value="1"/>
</dbReference>
<dbReference type="PANTHER" id="PTHR43434:SF1">
    <property type="entry name" value="PHOSPHOGLYCOLATE PHOSPHATASE"/>
    <property type="match status" value="1"/>
</dbReference>
<dbReference type="OrthoDB" id="9793014at2"/>
<accession>A0A1H8S7S1</accession>
<dbReference type="InterPro" id="IPR036412">
    <property type="entry name" value="HAD-like_sf"/>
</dbReference>
<evidence type="ECO:0000313" key="2">
    <source>
        <dbReference type="Proteomes" id="UP000181951"/>
    </source>
</evidence>
<dbReference type="InterPro" id="IPR023198">
    <property type="entry name" value="PGP-like_dom2"/>
</dbReference>
<dbReference type="EMBL" id="FODD01000039">
    <property type="protein sequence ID" value="SEO74203.1"/>
    <property type="molecule type" value="Genomic_DNA"/>
</dbReference>
<dbReference type="InterPro" id="IPR023214">
    <property type="entry name" value="HAD_sf"/>
</dbReference>
<dbReference type="AlphaFoldDB" id="A0A1H8S7S1"/>
<protein>
    <submittedName>
        <fullName evidence="1">Phosphoglycolate phosphatase</fullName>
    </submittedName>
</protein>
<dbReference type="STRING" id="310780.SAMN05216267_103984"/>
<dbReference type="Proteomes" id="UP000181951">
    <property type="component" value="Unassembled WGS sequence"/>
</dbReference>
<organism evidence="1 2">
    <name type="scientific">Actinacidiphila rubida</name>
    <dbReference type="NCBI Taxonomy" id="310780"/>
    <lineage>
        <taxon>Bacteria</taxon>
        <taxon>Bacillati</taxon>
        <taxon>Actinomycetota</taxon>
        <taxon>Actinomycetes</taxon>
        <taxon>Kitasatosporales</taxon>
        <taxon>Streptomycetaceae</taxon>
        <taxon>Actinacidiphila</taxon>
    </lineage>
</organism>
<reference evidence="1 2" key="1">
    <citation type="submission" date="2016-10" db="EMBL/GenBank/DDBJ databases">
        <authorList>
            <person name="de Groot N.N."/>
        </authorList>
    </citation>
    <scope>NUCLEOTIDE SEQUENCE [LARGE SCALE GENOMIC DNA]</scope>
    <source>
        <strain evidence="1 2">CGMCC 4.2026</strain>
    </source>
</reference>
<dbReference type="GO" id="GO:0005829">
    <property type="term" value="C:cytosol"/>
    <property type="evidence" value="ECO:0007669"/>
    <property type="project" value="TreeGrafter"/>
</dbReference>
<dbReference type="Pfam" id="PF13419">
    <property type="entry name" value="HAD_2"/>
    <property type="match status" value="1"/>
</dbReference>
<keyword evidence="2" id="KW-1185">Reference proteome</keyword>
<name>A0A1H8S7S1_9ACTN</name>
<dbReference type="SUPFAM" id="SSF56784">
    <property type="entry name" value="HAD-like"/>
    <property type="match status" value="1"/>
</dbReference>
<proteinExistence type="predicted"/>
<dbReference type="Gene3D" id="3.40.50.1000">
    <property type="entry name" value="HAD superfamily/HAD-like"/>
    <property type="match status" value="1"/>
</dbReference>
<dbReference type="RefSeq" id="WP_069466849.1">
    <property type="nucleotide sequence ID" value="NZ_FODD01000039.1"/>
</dbReference>
<dbReference type="GO" id="GO:0006281">
    <property type="term" value="P:DNA repair"/>
    <property type="evidence" value="ECO:0007669"/>
    <property type="project" value="TreeGrafter"/>
</dbReference>
<gene>
    <name evidence="1" type="ORF">SAMN05216267_103984</name>
</gene>
<dbReference type="Gene3D" id="1.10.150.240">
    <property type="entry name" value="Putative phosphatase, domain 2"/>
    <property type="match status" value="1"/>
</dbReference>
<evidence type="ECO:0000313" key="1">
    <source>
        <dbReference type="EMBL" id="SEO74203.1"/>
    </source>
</evidence>
<dbReference type="SFLD" id="SFLDG01129">
    <property type="entry name" value="C1.5:_HAD__Beta-PGM__Phosphata"/>
    <property type="match status" value="1"/>
</dbReference>
<dbReference type="InterPro" id="IPR041492">
    <property type="entry name" value="HAD_2"/>
</dbReference>